<dbReference type="KEGG" id="aft:BBF96_07530"/>
<dbReference type="Pfam" id="PF06267">
    <property type="entry name" value="DUF1028"/>
    <property type="match status" value="1"/>
</dbReference>
<feature type="domain" description="Putative peptidoglycan binding" evidence="1">
    <location>
        <begin position="213"/>
        <end position="286"/>
    </location>
</feature>
<organism evidence="2 3">
    <name type="scientific">Anoxybacter fermentans</name>
    <dbReference type="NCBI Taxonomy" id="1323375"/>
    <lineage>
        <taxon>Bacteria</taxon>
        <taxon>Bacillati</taxon>
        <taxon>Bacillota</taxon>
        <taxon>Clostridia</taxon>
        <taxon>Halanaerobiales</taxon>
        <taxon>Anoxybacter</taxon>
    </lineage>
</organism>
<dbReference type="EMBL" id="CP016379">
    <property type="protein sequence ID" value="AZR74859.1"/>
    <property type="molecule type" value="Genomic_DNA"/>
</dbReference>
<evidence type="ECO:0000259" key="1">
    <source>
        <dbReference type="Pfam" id="PF08823"/>
    </source>
</evidence>
<dbReference type="InterPro" id="IPR014927">
    <property type="entry name" value="PG-bd_2"/>
</dbReference>
<dbReference type="AlphaFoldDB" id="A0A3S9T2U0"/>
<dbReference type="PANTHER" id="PTHR39328:SF1">
    <property type="entry name" value="BLL2871 PROTEIN"/>
    <property type="match status" value="1"/>
</dbReference>
<dbReference type="Gene3D" id="3.60.20.10">
    <property type="entry name" value="Glutamine Phosphoribosylpyrophosphate, subunit 1, domain 1"/>
    <property type="match status" value="1"/>
</dbReference>
<proteinExistence type="predicted"/>
<dbReference type="Proteomes" id="UP000267250">
    <property type="component" value="Chromosome"/>
</dbReference>
<accession>A0A3S9T2U0</accession>
<dbReference type="Pfam" id="PF08823">
    <property type="entry name" value="PG_binding_2"/>
    <property type="match status" value="1"/>
</dbReference>
<dbReference type="InterPro" id="IPR029055">
    <property type="entry name" value="Ntn_hydrolases_N"/>
</dbReference>
<protein>
    <submittedName>
        <fullName evidence="2">Fimbrial assembly protein FimA</fullName>
    </submittedName>
</protein>
<dbReference type="InterPro" id="IPR010430">
    <property type="entry name" value="DUF1028"/>
</dbReference>
<sequence>MKEKELVATFSIVGFDPETGELGIAVQSKFLAVGAVVPWARAGVGAIATQSWANTTYGPEGLRLLEEGYSVEEVLEKLTSADENKNLRQVGIVDAKGNSATFTGEDCFEWAGGIAGPNFAAQGNILVSEETVKAMADTFVNVKGPLADRLVEALAAGQAAGGDSRGRQSAALLVVKEKGGYSGFNDRYIDLRVDDHPTPIKELKRLLNLFYLYFRETDPDKLVKIEGEQLKEIQQMLKKLDFYQGEITGEWNEEFKESLKTFYMKENFEGRMREDEYIDSEILDYMRYKAGLVK</sequence>
<gene>
    <name evidence="2" type="ORF">BBF96_07530</name>
</gene>
<name>A0A3S9T2U0_9FIRM</name>
<dbReference type="PANTHER" id="PTHR39328">
    <property type="entry name" value="BLL2871 PROTEIN"/>
    <property type="match status" value="1"/>
</dbReference>
<evidence type="ECO:0000313" key="3">
    <source>
        <dbReference type="Proteomes" id="UP000267250"/>
    </source>
</evidence>
<reference evidence="2 3" key="1">
    <citation type="submission" date="2016-07" db="EMBL/GenBank/DDBJ databases">
        <title>Genome and transcriptome analysis of iron-reducing fermentative bacteria Anoxybacter fermentans.</title>
        <authorList>
            <person name="Zeng X."/>
            <person name="Shao Z."/>
        </authorList>
    </citation>
    <scope>NUCLEOTIDE SEQUENCE [LARGE SCALE GENOMIC DNA]</scope>
    <source>
        <strain evidence="2 3">DY22613</strain>
    </source>
</reference>
<evidence type="ECO:0000313" key="2">
    <source>
        <dbReference type="EMBL" id="AZR74859.1"/>
    </source>
</evidence>
<keyword evidence="3" id="KW-1185">Reference proteome</keyword>
<dbReference type="SUPFAM" id="SSF56235">
    <property type="entry name" value="N-terminal nucleophile aminohydrolases (Ntn hydrolases)"/>
    <property type="match status" value="1"/>
</dbReference>
<dbReference type="OrthoDB" id="9790012at2"/>